<gene>
    <name evidence="11" type="ORF">AMSG_05274</name>
</gene>
<keyword evidence="6 10" id="KW-1133">Transmembrane helix</keyword>
<keyword evidence="12" id="KW-1185">Reference proteome</keyword>
<dbReference type="Proteomes" id="UP000054408">
    <property type="component" value="Unassembled WGS sequence"/>
</dbReference>
<evidence type="ECO:0000256" key="1">
    <source>
        <dbReference type="ARBA" id="ARBA00002620"/>
    </source>
</evidence>
<keyword evidence="9 10" id="KW-0472">Membrane</keyword>
<organism evidence="11 12">
    <name type="scientific">Thecamonas trahens ATCC 50062</name>
    <dbReference type="NCBI Taxonomy" id="461836"/>
    <lineage>
        <taxon>Eukaryota</taxon>
        <taxon>Apusozoa</taxon>
        <taxon>Apusomonadida</taxon>
        <taxon>Apusomonadidae</taxon>
        <taxon>Thecamonas</taxon>
    </lineage>
</organism>
<accession>A0A0L0DA97</accession>
<evidence type="ECO:0000256" key="5">
    <source>
        <dbReference type="ARBA" id="ARBA00022692"/>
    </source>
</evidence>
<evidence type="ECO:0000313" key="12">
    <source>
        <dbReference type="Proteomes" id="UP000054408"/>
    </source>
</evidence>
<protein>
    <recommendedName>
        <fullName evidence="13">Defect at low temperature protein 1</fullName>
    </recommendedName>
</protein>
<keyword evidence="5 10" id="KW-0812">Transmembrane</keyword>
<comment type="function">
    <text evidence="1">General regulator of phagocytosis. Required to uptake Gram negative bacterium by macrophages.</text>
</comment>
<dbReference type="PANTHER" id="PTHR21425:SF2">
    <property type="entry name" value="PROTEIN C1ORF43"/>
    <property type="match status" value="1"/>
</dbReference>
<name>A0A0L0DA97_THETB</name>
<evidence type="ECO:0000256" key="10">
    <source>
        <dbReference type="SAM" id="Phobius"/>
    </source>
</evidence>
<evidence type="ECO:0000256" key="8">
    <source>
        <dbReference type="ARBA" id="ARBA00023128"/>
    </source>
</evidence>
<keyword evidence="7" id="KW-0333">Golgi apparatus</keyword>
<dbReference type="GO" id="GO:0005739">
    <property type="term" value="C:mitochondrion"/>
    <property type="evidence" value="ECO:0007669"/>
    <property type="project" value="UniProtKB-SubCell"/>
</dbReference>
<dbReference type="PANTHER" id="PTHR21425">
    <property type="entry name" value="NICE-3"/>
    <property type="match status" value="1"/>
</dbReference>
<sequence length="205" mass="22970">MASPVDNRSALERVTLVHTIYIGAITVVLFLLSVCIVRYRHMKRMRGLKAIPQNRIPAALIEATTQRAMSLSAPPVVPAEGSLGWGQPSSDFGQVHFKTSIASSFQVLEAAAMNRYPVLYREPSMTVANYLVFLREVCSGLQPQLCAWYVATYERARFSTDDFTLDDYKAFMDRFVVLIQAIESPQFAVNESLIPPERFRMAAVS</sequence>
<reference evidence="11 12" key="1">
    <citation type="submission" date="2010-05" db="EMBL/GenBank/DDBJ databases">
        <title>The Genome Sequence of Thecamonas trahens ATCC 50062.</title>
        <authorList>
            <consortium name="The Broad Institute Genome Sequencing Platform"/>
            <person name="Russ C."/>
            <person name="Cuomo C."/>
            <person name="Shea T."/>
            <person name="Young S.K."/>
            <person name="Zeng Q."/>
            <person name="Koehrsen M."/>
            <person name="Haas B."/>
            <person name="Borodovsky M."/>
            <person name="Guigo R."/>
            <person name="Alvarado L."/>
            <person name="Berlin A."/>
            <person name="Bochicchio J."/>
            <person name="Borenstein D."/>
            <person name="Chapman S."/>
            <person name="Chen Z."/>
            <person name="Freedman E."/>
            <person name="Gellesch M."/>
            <person name="Goldberg J."/>
            <person name="Griggs A."/>
            <person name="Gujja S."/>
            <person name="Heilman E."/>
            <person name="Heiman D."/>
            <person name="Hepburn T."/>
            <person name="Howarth C."/>
            <person name="Jen D."/>
            <person name="Larson L."/>
            <person name="Mehta T."/>
            <person name="Park D."/>
            <person name="Pearson M."/>
            <person name="Roberts A."/>
            <person name="Saif S."/>
            <person name="Shenoy N."/>
            <person name="Sisk P."/>
            <person name="Stolte C."/>
            <person name="Sykes S."/>
            <person name="Thomson T."/>
            <person name="Walk T."/>
            <person name="White J."/>
            <person name="Yandava C."/>
            <person name="Burger G."/>
            <person name="Gray M.W."/>
            <person name="Holland P.W.H."/>
            <person name="King N."/>
            <person name="Lang F.B.F."/>
            <person name="Roger A.J."/>
            <person name="Ruiz-Trillo I."/>
            <person name="Lander E."/>
            <person name="Nusbaum C."/>
        </authorList>
    </citation>
    <scope>NUCLEOTIDE SEQUENCE [LARGE SCALE GENOMIC DNA]</scope>
    <source>
        <strain evidence="11 12">ATCC 50062</strain>
    </source>
</reference>
<dbReference type="GeneID" id="25564716"/>
<dbReference type="GO" id="GO:0005794">
    <property type="term" value="C:Golgi apparatus"/>
    <property type="evidence" value="ECO:0007669"/>
    <property type="project" value="UniProtKB-SubCell"/>
</dbReference>
<evidence type="ECO:0000256" key="2">
    <source>
        <dbReference type="ARBA" id="ARBA00004167"/>
    </source>
</evidence>
<dbReference type="Pfam" id="PF07406">
    <property type="entry name" value="NICE-3"/>
    <property type="match status" value="1"/>
</dbReference>
<comment type="subcellular location">
    <subcellularLocation>
        <location evidence="4">Golgi apparatus</location>
    </subcellularLocation>
    <subcellularLocation>
        <location evidence="2">Membrane</location>
        <topology evidence="2">Single-pass membrane protein</topology>
    </subcellularLocation>
    <subcellularLocation>
        <location evidence="3">Mitochondrion</location>
    </subcellularLocation>
</comment>
<dbReference type="eggNOG" id="ENOG502S7MV">
    <property type="taxonomic scope" value="Eukaryota"/>
</dbReference>
<evidence type="ECO:0000256" key="4">
    <source>
        <dbReference type="ARBA" id="ARBA00004555"/>
    </source>
</evidence>
<dbReference type="InterPro" id="IPR010876">
    <property type="entry name" value="C1orf43"/>
</dbReference>
<proteinExistence type="predicted"/>
<dbReference type="RefSeq" id="XP_013757993.1">
    <property type="nucleotide sequence ID" value="XM_013902539.1"/>
</dbReference>
<evidence type="ECO:0000256" key="7">
    <source>
        <dbReference type="ARBA" id="ARBA00023034"/>
    </source>
</evidence>
<dbReference type="AlphaFoldDB" id="A0A0L0DA97"/>
<dbReference type="OrthoDB" id="337038at2759"/>
<evidence type="ECO:0000256" key="9">
    <source>
        <dbReference type="ARBA" id="ARBA00023136"/>
    </source>
</evidence>
<keyword evidence="8" id="KW-0496">Mitochondrion</keyword>
<evidence type="ECO:0008006" key="13">
    <source>
        <dbReference type="Google" id="ProtNLM"/>
    </source>
</evidence>
<dbReference type="GO" id="GO:0016020">
    <property type="term" value="C:membrane"/>
    <property type="evidence" value="ECO:0007669"/>
    <property type="project" value="UniProtKB-SubCell"/>
</dbReference>
<evidence type="ECO:0000256" key="3">
    <source>
        <dbReference type="ARBA" id="ARBA00004173"/>
    </source>
</evidence>
<feature type="transmembrane region" description="Helical" evidence="10">
    <location>
        <begin position="20"/>
        <end position="39"/>
    </location>
</feature>
<dbReference type="EMBL" id="GL349454">
    <property type="protein sequence ID" value="KNC49279.1"/>
    <property type="molecule type" value="Genomic_DNA"/>
</dbReference>
<dbReference type="OMA" id="YVATYER"/>
<evidence type="ECO:0000256" key="6">
    <source>
        <dbReference type="ARBA" id="ARBA00022989"/>
    </source>
</evidence>
<evidence type="ECO:0000313" key="11">
    <source>
        <dbReference type="EMBL" id="KNC49279.1"/>
    </source>
</evidence>